<dbReference type="EMBL" id="PIUK01000091">
    <property type="protein sequence ID" value="MBY6276598.1"/>
    <property type="molecule type" value="Genomic_DNA"/>
</dbReference>
<dbReference type="Pfam" id="PF04016">
    <property type="entry name" value="DUF364"/>
    <property type="match status" value="1"/>
</dbReference>
<evidence type="ECO:0000313" key="3">
    <source>
        <dbReference type="EMBL" id="MBY6276598.1"/>
    </source>
</evidence>
<gene>
    <name evidence="3" type="ORF">CWE10_10340</name>
</gene>
<proteinExistence type="predicted"/>
<evidence type="ECO:0000313" key="4">
    <source>
        <dbReference type="Proteomes" id="UP000732377"/>
    </source>
</evidence>
<feature type="domain" description="DUF4213" evidence="2">
    <location>
        <begin position="8"/>
        <end position="105"/>
    </location>
</feature>
<name>A0A953I8V6_SYMTR</name>
<accession>A0A953I8V6</accession>
<sequence length="264" mass="27945">MLLERVLEAAAPALRGHRIRAARAGARIVGVVLDDGRFGAGYHLPGERARGLLDDASPAGLRTCADPGAGLEAVPGQPALEVARRCLLGESAFHRALGVAICNAAADPDPARCLVDPDAAAAVPARPTDTVGFVGYVGSVVRRVQAEAARTIIFDRSQEDGKDVYPESLQPELLPRCDLVFITGSALINRTLERLLTYCTRAREVVLIGPSTPLYPEAFLGSGVTVLAGFRWQVADPDAALEQVAAGAHFKHLKGRTSVTLRVE</sequence>
<protein>
    <recommendedName>
        <fullName evidence="5">Heavy-metal chelation domain-containing protein</fullName>
    </recommendedName>
</protein>
<organism evidence="3 4">
    <name type="scientific">Symbiobacterium thermophilum</name>
    <dbReference type="NCBI Taxonomy" id="2734"/>
    <lineage>
        <taxon>Bacteria</taxon>
        <taxon>Bacillati</taxon>
        <taxon>Bacillota</taxon>
        <taxon>Clostridia</taxon>
        <taxon>Eubacteriales</taxon>
        <taxon>Symbiobacteriaceae</taxon>
        <taxon>Symbiobacterium</taxon>
    </lineage>
</organism>
<dbReference type="InterPro" id="IPR025251">
    <property type="entry name" value="DUF4213"/>
</dbReference>
<dbReference type="Gene3D" id="3.40.50.11590">
    <property type="match status" value="1"/>
</dbReference>
<dbReference type="RefSeq" id="WP_273379642.1">
    <property type="nucleotide sequence ID" value="NZ_PIUK01000091.1"/>
</dbReference>
<reference evidence="3" key="1">
    <citation type="submission" date="2017-11" db="EMBL/GenBank/DDBJ databases">
        <title>Three new genomes from thermophilic consortium.</title>
        <authorList>
            <person name="Quaggio R."/>
            <person name="Amgarten D."/>
            <person name="Setubal J.C."/>
        </authorList>
    </citation>
    <scope>NUCLEOTIDE SEQUENCE</scope>
    <source>
        <strain evidence="3">ZCTH01-B2</strain>
    </source>
</reference>
<dbReference type="Pfam" id="PF13938">
    <property type="entry name" value="DUF4213"/>
    <property type="match status" value="1"/>
</dbReference>
<comment type="caution">
    <text evidence="3">The sequence shown here is derived from an EMBL/GenBank/DDBJ whole genome shotgun (WGS) entry which is preliminary data.</text>
</comment>
<feature type="domain" description="Putative heavy-metal chelation" evidence="1">
    <location>
        <begin position="120"/>
        <end position="260"/>
    </location>
</feature>
<dbReference type="SUPFAM" id="SSF159713">
    <property type="entry name" value="Dhaf3308-like"/>
    <property type="match status" value="1"/>
</dbReference>
<evidence type="ECO:0000259" key="1">
    <source>
        <dbReference type="Pfam" id="PF04016"/>
    </source>
</evidence>
<evidence type="ECO:0008006" key="5">
    <source>
        <dbReference type="Google" id="ProtNLM"/>
    </source>
</evidence>
<dbReference type="AlphaFoldDB" id="A0A953I8V6"/>
<evidence type="ECO:0000259" key="2">
    <source>
        <dbReference type="Pfam" id="PF13938"/>
    </source>
</evidence>
<dbReference type="Proteomes" id="UP000732377">
    <property type="component" value="Unassembled WGS sequence"/>
</dbReference>
<dbReference type="InterPro" id="IPR007161">
    <property type="entry name" value="DUF364"/>
</dbReference>